<dbReference type="EMBL" id="PDCK01000039">
    <property type="protein sequence ID" value="PRQ58123.1"/>
    <property type="molecule type" value="Genomic_DNA"/>
</dbReference>
<gene>
    <name evidence="1" type="ORF">RchiOBHm_Chr1g0355781</name>
</gene>
<keyword evidence="2" id="KW-1185">Reference proteome</keyword>
<organism evidence="1 2">
    <name type="scientific">Rosa chinensis</name>
    <name type="common">China rose</name>
    <dbReference type="NCBI Taxonomy" id="74649"/>
    <lineage>
        <taxon>Eukaryota</taxon>
        <taxon>Viridiplantae</taxon>
        <taxon>Streptophyta</taxon>
        <taxon>Embryophyta</taxon>
        <taxon>Tracheophyta</taxon>
        <taxon>Spermatophyta</taxon>
        <taxon>Magnoliopsida</taxon>
        <taxon>eudicotyledons</taxon>
        <taxon>Gunneridae</taxon>
        <taxon>Pentapetalae</taxon>
        <taxon>rosids</taxon>
        <taxon>fabids</taxon>
        <taxon>Rosales</taxon>
        <taxon>Rosaceae</taxon>
        <taxon>Rosoideae</taxon>
        <taxon>Rosoideae incertae sedis</taxon>
        <taxon>Rosa</taxon>
    </lineage>
</organism>
<dbReference type="AlphaFoldDB" id="A0A2P6SHH0"/>
<dbReference type="Gramene" id="PRQ58123">
    <property type="protein sequence ID" value="PRQ58123"/>
    <property type="gene ID" value="RchiOBHm_Chr1g0355781"/>
</dbReference>
<sequence>MWARAWRHDEEGERSFSIFVSLMENLMPIWLLLSFKCLNVSWFLNILLIMRIVSLICFKECE</sequence>
<protein>
    <submittedName>
        <fullName evidence="1">Uncharacterized protein</fullName>
    </submittedName>
</protein>
<evidence type="ECO:0000313" key="1">
    <source>
        <dbReference type="EMBL" id="PRQ58123.1"/>
    </source>
</evidence>
<name>A0A2P6SHH0_ROSCH</name>
<comment type="caution">
    <text evidence="1">The sequence shown here is derived from an EMBL/GenBank/DDBJ whole genome shotgun (WGS) entry which is preliminary data.</text>
</comment>
<proteinExistence type="predicted"/>
<dbReference type="Proteomes" id="UP000238479">
    <property type="component" value="Chromosome 1"/>
</dbReference>
<accession>A0A2P6SHH0</accession>
<reference evidence="1 2" key="1">
    <citation type="journal article" date="2018" name="Nat. Genet.">
        <title>The Rosa genome provides new insights in the design of modern roses.</title>
        <authorList>
            <person name="Bendahmane M."/>
        </authorList>
    </citation>
    <scope>NUCLEOTIDE SEQUENCE [LARGE SCALE GENOMIC DNA]</scope>
    <source>
        <strain evidence="2">cv. Old Blush</strain>
    </source>
</reference>
<evidence type="ECO:0000313" key="2">
    <source>
        <dbReference type="Proteomes" id="UP000238479"/>
    </source>
</evidence>